<dbReference type="PANTHER" id="PTHR47991">
    <property type="entry name" value="OXOGLUTARATE/IRON-DEPENDENT DIOXYGENASE"/>
    <property type="match status" value="1"/>
</dbReference>
<dbReference type="Proteomes" id="UP001652623">
    <property type="component" value="Chromosome 10"/>
</dbReference>
<evidence type="ECO:0000256" key="4">
    <source>
        <dbReference type="ARBA" id="ARBA00023004"/>
    </source>
</evidence>
<evidence type="ECO:0000256" key="2">
    <source>
        <dbReference type="ARBA" id="ARBA00022723"/>
    </source>
</evidence>
<keyword evidence="5" id="KW-0560">Oxidoreductase</keyword>
<protein>
    <submittedName>
        <fullName evidence="8">Feruloyl CoA ortho-hydroxylase F6H1-3</fullName>
    </submittedName>
</protein>
<name>A0A6P3ZF65_ZIZJJ</name>
<dbReference type="GO" id="GO:0031418">
    <property type="term" value="F:L-ascorbic acid binding"/>
    <property type="evidence" value="ECO:0007669"/>
    <property type="project" value="UniProtKB-KW"/>
</dbReference>
<gene>
    <name evidence="8" type="primary">LOC107410478</name>
</gene>
<dbReference type="GO" id="GO:0051213">
    <property type="term" value="F:dioxygenase activity"/>
    <property type="evidence" value="ECO:0007669"/>
    <property type="project" value="UniProtKB-KW"/>
</dbReference>
<evidence type="ECO:0000313" key="7">
    <source>
        <dbReference type="Proteomes" id="UP001652623"/>
    </source>
</evidence>
<dbReference type="Pfam" id="PF14226">
    <property type="entry name" value="DIOX_N"/>
    <property type="match status" value="1"/>
</dbReference>
<dbReference type="InterPro" id="IPR027443">
    <property type="entry name" value="IPNS-like_sf"/>
</dbReference>
<dbReference type="GeneID" id="107410478"/>
<keyword evidence="3" id="KW-0847">Vitamin C</keyword>
<keyword evidence="4 5" id="KW-0408">Iron</keyword>
<evidence type="ECO:0000313" key="8">
    <source>
        <dbReference type="RefSeq" id="XP_015873397.3"/>
    </source>
</evidence>
<dbReference type="AlphaFoldDB" id="A0A6P3ZF65"/>
<dbReference type="RefSeq" id="XP_015873397.3">
    <property type="nucleotide sequence ID" value="XM_016017911.4"/>
</dbReference>
<evidence type="ECO:0000256" key="1">
    <source>
        <dbReference type="ARBA" id="ARBA00008056"/>
    </source>
</evidence>
<dbReference type="KEGG" id="zju:107410478"/>
<dbReference type="PROSITE" id="PS51471">
    <property type="entry name" value="FE2OG_OXY"/>
    <property type="match status" value="1"/>
</dbReference>
<proteinExistence type="inferred from homology"/>
<comment type="similarity">
    <text evidence="1 5">Belongs to the iron/ascorbate-dependent oxidoreductase family.</text>
</comment>
<sequence length="357" mass="40418">MSDSSSIDVFDFVVKEGNGIKALVVDNGFHTLPHQYIQPLEERFHTTTTLKTASHQSVPVIDVSDWDDPGVAESICEAAIKWGFFQIVNHGVPLDVLDQVMDSATRFFESPIEERKMYLRANSPSETVCFATSFNPLVEKVMEWKDYLTMLFVDDDQASAFWPPVCREEAREYMKRVEVVIKRLLQVLLKRINVKEEIGKETEYMLMGAMRINFNYYPPCPNPELVAAIGRHSDVSTITVLLQDNTGGLYVRGEGDSWIHVPPIDGALVINIGDVLQIMSNNLYKSVEHRAVADRNKSRISIPIFVNPGPDALIGPLPQVLENGEKPMYKPIVYSDYFKLFFSKPHDGKNAMEFVKI</sequence>
<dbReference type="Gene3D" id="2.60.120.330">
    <property type="entry name" value="B-lactam Antibiotic, Isopenicillin N Synthase, Chain"/>
    <property type="match status" value="1"/>
</dbReference>
<dbReference type="InterPro" id="IPR050295">
    <property type="entry name" value="Plant_2OG-oxidoreductases"/>
</dbReference>
<evidence type="ECO:0000256" key="5">
    <source>
        <dbReference type="RuleBase" id="RU003682"/>
    </source>
</evidence>
<dbReference type="InterPro" id="IPR026992">
    <property type="entry name" value="DIOX_N"/>
</dbReference>
<dbReference type="InParanoid" id="A0A6P3ZF65"/>
<accession>A0A6P3ZF65</accession>
<keyword evidence="2 5" id="KW-0479">Metal-binding</keyword>
<dbReference type="InterPro" id="IPR005123">
    <property type="entry name" value="Oxoglu/Fe-dep_dioxygenase_dom"/>
</dbReference>
<dbReference type="GO" id="GO:0046872">
    <property type="term" value="F:metal ion binding"/>
    <property type="evidence" value="ECO:0007669"/>
    <property type="project" value="UniProtKB-KW"/>
</dbReference>
<evidence type="ECO:0000259" key="6">
    <source>
        <dbReference type="PROSITE" id="PS51471"/>
    </source>
</evidence>
<feature type="domain" description="Fe2OG dioxygenase" evidence="6">
    <location>
        <begin position="208"/>
        <end position="308"/>
    </location>
</feature>
<keyword evidence="7" id="KW-1185">Reference proteome</keyword>
<dbReference type="InterPro" id="IPR044861">
    <property type="entry name" value="IPNS-like_FE2OG_OXY"/>
</dbReference>
<dbReference type="SUPFAM" id="SSF51197">
    <property type="entry name" value="Clavaminate synthase-like"/>
    <property type="match status" value="1"/>
</dbReference>
<organism evidence="7 8">
    <name type="scientific">Ziziphus jujuba</name>
    <name type="common">Chinese jujube</name>
    <name type="synonym">Ziziphus sativa</name>
    <dbReference type="NCBI Taxonomy" id="326968"/>
    <lineage>
        <taxon>Eukaryota</taxon>
        <taxon>Viridiplantae</taxon>
        <taxon>Streptophyta</taxon>
        <taxon>Embryophyta</taxon>
        <taxon>Tracheophyta</taxon>
        <taxon>Spermatophyta</taxon>
        <taxon>Magnoliopsida</taxon>
        <taxon>eudicotyledons</taxon>
        <taxon>Gunneridae</taxon>
        <taxon>Pentapetalae</taxon>
        <taxon>rosids</taxon>
        <taxon>fabids</taxon>
        <taxon>Rosales</taxon>
        <taxon>Rhamnaceae</taxon>
        <taxon>Paliureae</taxon>
        <taxon>Ziziphus</taxon>
    </lineage>
</organism>
<dbReference type="PRINTS" id="PR00682">
    <property type="entry name" value="IPNSYNTHASE"/>
</dbReference>
<dbReference type="GO" id="GO:0009805">
    <property type="term" value="P:coumarin biosynthetic process"/>
    <property type="evidence" value="ECO:0007669"/>
    <property type="project" value="UniProtKB-ARBA"/>
</dbReference>
<dbReference type="Pfam" id="PF03171">
    <property type="entry name" value="2OG-FeII_Oxy"/>
    <property type="match status" value="1"/>
</dbReference>
<evidence type="ECO:0000256" key="3">
    <source>
        <dbReference type="ARBA" id="ARBA00022896"/>
    </source>
</evidence>
<reference evidence="8" key="1">
    <citation type="submission" date="2025-08" db="UniProtKB">
        <authorList>
            <consortium name="RefSeq"/>
        </authorList>
    </citation>
    <scope>IDENTIFICATION</scope>
    <source>
        <tissue evidence="8">Seedling</tissue>
    </source>
</reference>